<dbReference type="Pfam" id="PF02645">
    <property type="entry name" value="DegV"/>
    <property type="match status" value="1"/>
</dbReference>
<dbReference type="Gene3D" id="3.30.1180.10">
    <property type="match status" value="1"/>
</dbReference>
<name>A0A1I2HUD6_9GAMM</name>
<dbReference type="NCBIfam" id="TIGR00762">
    <property type="entry name" value="DegV"/>
    <property type="match status" value="1"/>
</dbReference>
<evidence type="ECO:0000313" key="3">
    <source>
        <dbReference type="Proteomes" id="UP000199771"/>
    </source>
</evidence>
<gene>
    <name evidence="2" type="ORF">SAMN04488120_102269</name>
</gene>
<evidence type="ECO:0000256" key="1">
    <source>
        <dbReference type="ARBA" id="ARBA00023121"/>
    </source>
</evidence>
<sequence>MRIGIVVDSGCDLPPEFIAQHKIGILPITIHLEGRDLVDRRDPQETLEFYRHHRAEVADASTSPLSPEQIKDVFLSNLVLDYDFVFCLTIASSRSPIYENAVKASFAILSDYKPIRAQAGVPGPFSLRVVDTQNLFAGQAISAVEVVRMIRQGVANPNKIRERLEQIIPNTYGYMIPRDLHYLRVRAQKKGDRSVGWFGAMLGTALDIKPLLRGYRNETGPVAKLRHFDDAAERLFGYVTRRIEQGLMTPTLAISYGGELAEVHKLSGYAAMINVCRRKGVEVFESIMSITGGINVGEGALAIAFAAEEHELDL</sequence>
<dbReference type="SUPFAM" id="SSF82549">
    <property type="entry name" value="DAK1/DegV-like"/>
    <property type="match status" value="1"/>
</dbReference>
<dbReference type="STRING" id="1076937.SAMN04488120_102269"/>
<dbReference type="InterPro" id="IPR050270">
    <property type="entry name" value="DegV_domain_contain"/>
</dbReference>
<dbReference type="Gene3D" id="3.40.50.10170">
    <property type="match status" value="1"/>
</dbReference>
<dbReference type="InterPro" id="IPR043168">
    <property type="entry name" value="DegV_C"/>
</dbReference>
<dbReference type="PANTHER" id="PTHR33434:SF2">
    <property type="entry name" value="FATTY ACID-BINDING PROTEIN TM_1468"/>
    <property type="match status" value="1"/>
</dbReference>
<organism evidence="2 3">
    <name type="scientific">Fontimonas thermophila</name>
    <dbReference type="NCBI Taxonomy" id="1076937"/>
    <lineage>
        <taxon>Bacteria</taxon>
        <taxon>Pseudomonadati</taxon>
        <taxon>Pseudomonadota</taxon>
        <taxon>Gammaproteobacteria</taxon>
        <taxon>Nevskiales</taxon>
        <taxon>Nevskiaceae</taxon>
        <taxon>Fontimonas</taxon>
    </lineage>
</organism>
<dbReference type="AlphaFoldDB" id="A0A1I2HUD6"/>
<protein>
    <submittedName>
        <fullName evidence="2">EDD domain protein, DegV family</fullName>
    </submittedName>
</protein>
<dbReference type="Proteomes" id="UP000199771">
    <property type="component" value="Unassembled WGS sequence"/>
</dbReference>
<reference evidence="2 3" key="1">
    <citation type="submission" date="2016-10" db="EMBL/GenBank/DDBJ databases">
        <authorList>
            <person name="de Groot N.N."/>
        </authorList>
    </citation>
    <scope>NUCLEOTIDE SEQUENCE [LARGE SCALE GENOMIC DNA]</scope>
    <source>
        <strain evidence="2 3">DSM 23609</strain>
    </source>
</reference>
<keyword evidence="3" id="KW-1185">Reference proteome</keyword>
<proteinExistence type="predicted"/>
<dbReference type="PANTHER" id="PTHR33434">
    <property type="entry name" value="DEGV DOMAIN-CONTAINING PROTEIN DR_1986-RELATED"/>
    <property type="match status" value="1"/>
</dbReference>
<dbReference type="EMBL" id="FOOC01000002">
    <property type="protein sequence ID" value="SFF33815.1"/>
    <property type="molecule type" value="Genomic_DNA"/>
</dbReference>
<dbReference type="GO" id="GO:0008289">
    <property type="term" value="F:lipid binding"/>
    <property type="evidence" value="ECO:0007669"/>
    <property type="project" value="UniProtKB-KW"/>
</dbReference>
<dbReference type="PROSITE" id="PS51482">
    <property type="entry name" value="DEGV"/>
    <property type="match status" value="1"/>
</dbReference>
<dbReference type="InterPro" id="IPR003797">
    <property type="entry name" value="DegV"/>
</dbReference>
<evidence type="ECO:0000313" key="2">
    <source>
        <dbReference type="EMBL" id="SFF33815.1"/>
    </source>
</evidence>
<accession>A0A1I2HUD6</accession>
<dbReference type="RefSeq" id="WP_091531593.1">
    <property type="nucleotide sequence ID" value="NZ_FOOC01000002.1"/>
</dbReference>
<dbReference type="OrthoDB" id="6190387at2"/>
<keyword evidence="1" id="KW-0446">Lipid-binding</keyword>